<keyword evidence="3 8" id="KW-0689">Ribosomal protein</keyword>
<dbReference type="GO" id="GO:0005763">
    <property type="term" value="C:mitochondrial small ribosomal subunit"/>
    <property type="evidence" value="ECO:0007669"/>
    <property type="project" value="TreeGrafter"/>
</dbReference>
<dbReference type="OrthoDB" id="407221at2759"/>
<comment type="similarity">
    <text evidence="2">Belongs to the bacterial ribosomal protein bS16 family.</text>
</comment>
<protein>
    <recommendedName>
        <fullName evidence="6">Small ribosomal subunit protein bS16m</fullName>
    </recommendedName>
    <alternativeName>
        <fullName evidence="7">28S ribosomal protein S16, mitochondrial</fullName>
    </alternativeName>
</protein>
<sequence>MVAVLRLAMHGCKNRPFFHIVAIHAKRARNSGKYLEQLGTYDPMPNNHNEKLVSLNLERIRFWLGSGAQMSRPVAMLLGQAGLLPVHPTTYIRARRARNKEEAISRMAVEEAAAKDSEESNEG</sequence>
<dbReference type="EMBL" id="MRZV01000017">
    <property type="protein sequence ID" value="PIK62171.1"/>
    <property type="molecule type" value="Genomic_DNA"/>
</dbReference>
<gene>
    <name evidence="8" type="ORF">BSL78_00893</name>
</gene>
<organism evidence="8 9">
    <name type="scientific">Stichopus japonicus</name>
    <name type="common">Sea cucumber</name>
    <dbReference type="NCBI Taxonomy" id="307972"/>
    <lineage>
        <taxon>Eukaryota</taxon>
        <taxon>Metazoa</taxon>
        <taxon>Echinodermata</taxon>
        <taxon>Eleutherozoa</taxon>
        <taxon>Echinozoa</taxon>
        <taxon>Holothuroidea</taxon>
        <taxon>Aspidochirotacea</taxon>
        <taxon>Aspidochirotida</taxon>
        <taxon>Stichopodidae</taxon>
        <taxon>Apostichopus</taxon>
    </lineage>
</organism>
<dbReference type="PANTHER" id="PTHR12919">
    <property type="entry name" value="30S RIBOSOMAL PROTEIN S16"/>
    <property type="match status" value="1"/>
</dbReference>
<evidence type="ECO:0000256" key="4">
    <source>
        <dbReference type="ARBA" id="ARBA00023128"/>
    </source>
</evidence>
<dbReference type="SUPFAM" id="SSF54565">
    <property type="entry name" value="Ribosomal protein S16"/>
    <property type="match status" value="1"/>
</dbReference>
<dbReference type="GO" id="GO:0032543">
    <property type="term" value="P:mitochondrial translation"/>
    <property type="evidence" value="ECO:0007669"/>
    <property type="project" value="TreeGrafter"/>
</dbReference>
<dbReference type="STRING" id="307972.A0A2G8LPL3"/>
<keyword evidence="9" id="KW-1185">Reference proteome</keyword>
<keyword evidence="5" id="KW-0687">Ribonucleoprotein</keyword>
<evidence type="ECO:0000256" key="3">
    <source>
        <dbReference type="ARBA" id="ARBA00022980"/>
    </source>
</evidence>
<evidence type="ECO:0000313" key="8">
    <source>
        <dbReference type="EMBL" id="PIK62171.1"/>
    </source>
</evidence>
<dbReference type="AlphaFoldDB" id="A0A2G8LPL3"/>
<evidence type="ECO:0000256" key="1">
    <source>
        <dbReference type="ARBA" id="ARBA00004173"/>
    </source>
</evidence>
<evidence type="ECO:0000256" key="6">
    <source>
        <dbReference type="ARBA" id="ARBA00035263"/>
    </source>
</evidence>
<dbReference type="InterPro" id="IPR023803">
    <property type="entry name" value="Ribosomal_bS16_dom_sf"/>
</dbReference>
<dbReference type="Gene3D" id="3.30.1320.10">
    <property type="match status" value="1"/>
</dbReference>
<comment type="caution">
    <text evidence="8">The sequence shown here is derived from an EMBL/GenBank/DDBJ whole genome shotgun (WGS) entry which is preliminary data.</text>
</comment>
<evidence type="ECO:0000313" key="9">
    <source>
        <dbReference type="Proteomes" id="UP000230750"/>
    </source>
</evidence>
<dbReference type="GO" id="GO:0005743">
    <property type="term" value="C:mitochondrial inner membrane"/>
    <property type="evidence" value="ECO:0007669"/>
    <property type="project" value="UniProtKB-ARBA"/>
</dbReference>
<dbReference type="Proteomes" id="UP000230750">
    <property type="component" value="Unassembled WGS sequence"/>
</dbReference>
<dbReference type="GO" id="GO:0003735">
    <property type="term" value="F:structural constituent of ribosome"/>
    <property type="evidence" value="ECO:0007669"/>
    <property type="project" value="InterPro"/>
</dbReference>
<evidence type="ECO:0000256" key="5">
    <source>
        <dbReference type="ARBA" id="ARBA00023274"/>
    </source>
</evidence>
<reference evidence="8 9" key="1">
    <citation type="journal article" date="2017" name="PLoS Biol.">
        <title>The sea cucumber genome provides insights into morphological evolution and visceral regeneration.</title>
        <authorList>
            <person name="Zhang X."/>
            <person name="Sun L."/>
            <person name="Yuan J."/>
            <person name="Sun Y."/>
            <person name="Gao Y."/>
            <person name="Zhang L."/>
            <person name="Li S."/>
            <person name="Dai H."/>
            <person name="Hamel J.F."/>
            <person name="Liu C."/>
            <person name="Yu Y."/>
            <person name="Liu S."/>
            <person name="Lin W."/>
            <person name="Guo K."/>
            <person name="Jin S."/>
            <person name="Xu P."/>
            <person name="Storey K.B."/>
            <person name="Huan P."/>
            <person name="Zhang T."/>
            <person name="Zhou Y."/>
            <person name="Zhang J."/>
            <person name="Lin C."/>
            <person name="Li X."/>
            <person name="Xing L."/>
            <person name="Huo D."/>
            <person name="Sun M."/>
            <person name="Wang L."/>
            <person name="Mercier A."/>
            <person name="Li F."/>
            <person name="Yang H."/>
            <person name="Xiang J."/>
        </authorList>
    </citation>
    <scope>NUCLEOTIDE SEQUENCE [LARGE SCALE GENOMIC DNA]</scope>
    <source>
        <strain evidence="8">Shaxun</strain>
        <tissue evidence="8">Muscle</tissue>
    </source>
</reference>
<accession>A0A2G8LPL3</accession>
<name>A0A2G8LPL3_STIJA</name>
<evidence type="ECO:0000256" key="2">
    <source>
        <dbReference type="ARBA" id="ARBA00006668"/>
    </source>
</evidence>
<dbReference type="InterPro" id="IPR000307">
    <property type="entry name" value="Ribosomal_bS16"/>
</dbReference>
<proteinExistence type="inferred from homology"/>
<dbReference type="Pfam" id="PF00886">
    <property type="entry name" value="Ribosomal_S16"/>
    <property type="match status" value="1"/>
</dbReference>
<keyword evidence="4" id="KW-0496">Mitochondrion</keyword>
<evidence type="ECO:0000256" key="7">
    <source>
        <dbReference type="ARBA" id="ARBA00035438"/>
    </source>
</evidence>
<dbReference type="FunFam" id="3.30.1320.10:FF:000004">
    <property type="entry name" value="28S ribosomal protein S16, mitochondrial"/>
    <property type="match status" value="1"/>
</dbReference>
<dbReference type="NCBIfam" id="TIGR00002">
    <property type="entry name" value="S16"/>
    <property type="match status" value="1"/>
</dbReference>
<dbReference type="HAMAP" id="MF_00385">
    <property type="entry name" value="Ribosomal_bS16"/>
    <property type="match status" value="1"/>
</dbReference>
<dbReference type="PANTHER" id="PTHR12919:SF20">
    <property type="entry name" value="SMALL RIBOSOMAL SUBUNIT PROTEIN BS16M"/>
    <property type="match status" value="1"/>
</dbReference>
<comment type="subcellular location">
    <subcellularLocation>
        <location evidence="1">Mitochondrion</location>
    </subcellularLocation>
</comment>